<dbReference type="InterPro" id="IPR019307">
    <property type="entry name" value="RNA-bd_AU-1/RNase_E/G"/>
</dbReference>
<dbReference type="GO" id="GO:0000049">
    <property type="term" value="F:tRNA binding"/>
    <property type="evidence" value="ECO:0007669"/>
    <property type="project" value="UniProtKB-KW"/>
</dbReference>
<keyword evidence="7" id="KW-0820">tRNA-binding</keyword>
<dbReference type="PANTHER" id="PTHR30001">
    <property type="entry name" value="RIBONUCLEASE"/>
    <property type="match status" value="1"/>
</dbReference>
<keyword evidence="14" id="KW-0460">Magnesium</keyword>
<dbReference type="GO" id="GO:0046872">
    <property type="term" value="F:metal ion binding"/>
    <property type="evidence" value="ECO:0007669"/>
    <property type="project" value="UniProtKB-KW"/>
</dbReference>
<accession>A0A916UU20</accession>
<dbReference type="Gene3D" id="3.40.1260.20">
    <property type="entry name" value="Ribonuclease E, catalytic domain"/>
    <property type="match status" value="1"/>
</dbReference>
<keyword evidence="18" id="KW-1185">Reference proteome</keyword>
<reference evidence="17" key="1">
    <citation type="journal article" date="2014" name="Int. J. Syst. Evol. Microbiol.">
        <title>Complete genome sequence of Corynebacterium casei LMG S-19264T (=DSM 44701T), isolated from a smear-ripened cheese.</title>
        <authorList>
            <consortium name="US DOE Joint Genome Institute (JGI-PGF)"/>
            <person name="Walter F."/>
            <person name="Albersmeier A."/>
            <person name="Kalinowski J."/>
            <person name="Ruckert C."/>
        </authorList>
    </citation>
    <scope>NUCLEOTIDE SEQUENCE</scope>
    <source>
        <strain evidence="17">CGMCC 1.10998</strain>
    </source>
</reference>
<sequence length="488" mass="54782">MSENLLINITPQETRVALIFQGAVQELHIERTLSRGLVGNVYLGKVVRVLPGMQSAFIDIGLERAAFLHVADIWDSRSHDGNTTVPPIPIEKLLFDGQAVTVQVVKDPIGTKGARLSTQISIAGRMLVYLPQDSHIGISQRIENEAEREALRAKVQSLQQPDEKGGFIVRTMAEDASDEDLKTDVEYLRRTWANITQLAKTKPVTTLLYQDLNLAQRVLRDFVNEETDSIQVDSRENFLMLHDFAGTYTPSVLPKLQHYTGERPLFDLYGVEEEIERALGRRVDLKSGGYLIVEQTEAMTTIDVNTGSFVAGRNFDDTIFKTNLEAAHAIARQLRLRNLGGIIILDIIDMENAEHQAAVLAELNKALSRDRTKLSISGFSALGLVEVTRKRTRESLAHILCEPCPACSGKGQVKTARTICYEILRELLREAKQFNPREFRIMASQVVVDMFLEEESQHLAMLGDFIGKPISLQVESVFHQEQYDIILM</sequence>
<dbReference type="InterPro" id="IPR048583">
    <property type="entry name" value="RNase_E_G_thioredoxin-like"/>
</dbReference>
<dbReference type="Pfam" id="PF20833">
    <property type="entry name" value="RNase_E_G_Thio"/>
    <property type="match status" value="1"/>
</dbReference>
<dbReference type="CDD" id="cd04453">
    <property type="entry name" value="S1_RNase_E"/>
    <property type="match status" value="1"/>
</dbReference>
<evidence type="ECO:0000256" key="4">
    <source>
        <dbReference type="ARBA" id="ARBA00017719"/>
    </source>
</evidence>
<keyword evidence="15" id="KW-0694">RNA-binding</keyword>
<keyword evidence="5" id="KW-0963">Cytoplasm</keyword>
<evidence type="ECO:0000313" key="18">
    <source>
        <dbReference type="Proteomes" id="UP000637423"/>
    </source>
</evidence>
<evidence type="ECO:0000256" key="13">
    <source>
        <dbReference type="ARBA" id="ARBA00022801"/>
    </source>
</evidence>
<dbReference type="GO" id="GO:0004519">
    <property type="term" value="F:endonuclease activity"/>
    <property type="evidence" value="ECO:0007669"/>
    <property type="project" value="UniProtKB-KW"/>
</dbReference>
<keyword evidence="6" id="KW-0698">rRNA processing</keyword>
<dbReference type="GO" id="GO:0005737">
    <property type="term" value="C:cytoplasm"/>
    <property type="evidence" value="ECO:0007669"/>
    <property type="project" value="UniProtKB-SubCell"/>
</dbReference>
<comment type="caution">
    <text evidence="17">The sequence shown here is derived from an EMBL/GenBank/DDBJ whole genome shotgun (WGS) entry which is preliminary data.</text>
</comment>
<comment type="similarity">
    <text evidence="3">Belongs to the RNase E/G family. RNase G subfamily.</text>
</comment>
<evidence type="ECO:0000256" key="3">
    <source>
        <dbReference type="ARBA" id="ARBA00005663"/>
    </source>
</evidence>
<name>A0A916UU20_9BURK</name>
<proteinExistence type="inferred from homology"/>
<dbReference type="Gene3D" id="2.40.50.140">
    <property type="entry name" value="Nucleic acid-binding proteins"/>
    <property type="match status" value="1"/>
</dbReference>
<evidence type="ECO:0000256" key="8">
    <source>
        <dbReference type="ARBA" id="ARBA00022694"/>
    </source>
</evidence>
<dbReference type="RefSeq" id="WP_188567402.1">
    <property type="nucleotide sequence ID" value="NZ_BMED01000003.1"/>
</dbReference>
<comment type="subcellular location">
    <subcellularLocation>
        <location evidence="2">Cytoplasm</location>
    </subcellularLocation>
</comment>
<dbReference type="InterPro" id="IPR012340">
    <property type="entry name" value="NA-bd_OB-fold"/>
</dbReference>
<dbReference type="NCBIfam" id="TIGR00757">
    <property type="entry name" value="RNaseEG"/>
    <property type="match status" value="1"/>
</dbReference>
<gene>
    <name evidence="17" type="primary">cafA</name>
    <name evidence="17" type="ORF">GCM10011396_35390</name>
</gene>
<dbReference type="GO" id="GO:0008033">
    <property type="term" value="P:tRNA processing"/>
    <property type="evidence" value="ECO:0007669"/>
    <property type="project" value="UniProtKB-KW"/>
</dbReference>
<evidence type="ECO:0000259" key="16">
    <source>
        <dbReference type="PROSITE" id="PS50126"/>
    </source>
</evidence>
<dbReference type="InterPro" id="IPR004659">
    <property type="entry name" value="RNase_E/G"/>
</dbReference>
<dbReference type="GO" id="GO:0004540">
    <property type="term" value="F:RNA nuclease activity"/>
    <property type="evidence" value="ECO:0007669"/>
    <property type="project" value="InterPro"/>
</dbReference>
<evidence type="ECO:0000256" key="14">
    <source>
        <dbReference type="ARBA" id="ARBA00022842"/>
    </source>
</evidence>
<dbReference type="PROSITE" id="PS50126">
    <property type="entry name" value="S1"/>
    <property type="match status" value="1"/>
</dbReference>
<keyword evidence="8" id="KW-0819">tRNA processing</keyword>
<dbReference type="EMBL" id="BMED01000003">
    <property type="protein sequence ID" value="GGC85011.1"/>
    <property type="molecule type" value="Genomic_DNA"/>
</dbReference>
<evidence type="ECO:0000256" key="12">
    <source>
        <dbReference type="ARBA" id="ARBA00022759"/>
    </source>
</evidence>
<dbReference type="Pfam" id="PF10150">
    <property type="entry name" value="RNase_E_G"/>
    <property type="match status" value="1"/>
</dbReference>
<dbReference type="GO" id="GO:0016787">
    <property type="term" value="F:hydrolase activity"/>
    <property type="evidence" value="ECO:0007669"/>
    <property type="project" value="UniProtKB-KW"/>
</dbReference>
<evidence type="ECO:0000256" key="9">
    <source>
        <dbReference type="ARBA" id="ARBA00022722"/>
    </source>
</evidence>
<dbReference type="Proteomes" id="UP000637423">
    <property type="component" value="Unassembled WGS sequence"/>
</dbReference>
<dbReference type="NCBIfam" id="NF008689">
    <property type="entry name" value="PRK11712.1"/>
    <property type="match status" value="1"/>
</dbReference>
<organism evidence="17 18">
    <name type="scientific">Undibacterium terreum</name>
    <dbReference type="NCBI Taxonomy" id="1224302"/>
    <lineage>
        <taxon>Bacteria</taxon>
        <taxon>Pseudomonadati</taxon>
        <taxon>Pseudomonadota</taxon>
        <taxon>Betaproteobacteria</taxon>
        <taxon>Burkholderiales</taxon>
        <taxon>Oxalobacteraceae</taxon>
        <taxon>Undibacterium</taxon>
    </lineage>
</organism>
<evidence type="ECO:0000313" key="17">
    <source>
        <dbReference type="EMBL" id="GGC85011.1"/>
    </source>
</evidence>
<evidence type="ECO:0000256" key="10">
    <source>
        <dbReference type="ARBA" id="ARBA00022723"/>
    </source>
</evidence>
<evidence type="ECO:0000256" key="6">
    <source>
        <dbReference type="ARBA" id="ARBA00022552"/>
    </source>
</evidence>
<comment type="cofactor">
    <cofactor evidence="1">
        <name>Mg(2+)</name>
        <dbReference type="ChEBI" id="CHEBI:18420"/>
    </cofactor>
</comment>
<dbReference type="SMART" id="SM00316">
    <property type="entry name" value="S1"/>
    <property type="match status" value="1"/>
</dbReference>
<keyword evidence="10" id="KW-0479">Metal-binding</keyword>
<keyword evidence="11" id="KW-0699">rRNA-binding</keyword>
<evidence type="ECO:0000256" key="5">
    <source>
        <dbReference type="ARBA" id="ARBA00022490"/>
    </source>
</evidence>
<dbReference type="SUPFAM" id="SSF50249">
    <property type="entry name" value="Nucleic acid-binding proteins"/>
    <property type="match status" value="1"/>
</dbReference>
<feature type="domain" description="S1 motif" evidence="16">
    <location>
        <begin position="39"/>
        <end position="119"/>
    </location>
</feature>
<keyword evidence="9" id="KW-0540">Nuclease</keyword>
<reference evidence="17" key="2">
    <citation type="submission" date="2020-09" db="EMBL/GenBank/DDBJ databases">
        <authorList>
            <person name="Sun Q."/>
            <person name="Zhou Y."/>
        </authorList>
    </citation>
    <scope>NUCLEOTIDE SEQUENCE</scope>
    <source>
        <strain evidence="17">CGMCC 1.10998</strain>
    </source>
</reference>
<protein>
    <recommendedName>
        <fullName evidence="4">Ribonuclease G</fullName>
    </recommendedName>
</protein>
<keyword evidence="13" id="KW-0378">Hydrolase</keyword>
<dbReference type="AlphaFoldDB" id="A0A916UU20"/>
<dbReference type="GO" id="GO:0006364">
    <property type="term" value="P:rRNA processing"/>
    <property type="evidence" value="ECO:0007669"/>
    <property type="project" value="UniProtKB-KW"/>
</dbReference>
<evidence type="ECO:0000256" key="7">
    <source>
        <dbReference type="ARBA" id="ARBA00022555"/>
    </source>
</evidence>
<evidence type="ECO:0000256" key="15">
    <source>
        <dbReference type="ARBA" id="ARBA00022884"/>
    </source>
</evidence>
<keyword evidence="12" id="KW-0255">Endonuclease</keyword>
<dbReference type="GO" id="GO:0019843">
    <property type="term" value="F:rRNA binding"/>
    <property type="evidence" value="ECO:0007669"/>
    <property type="project" value="UniProtKB-KW"/>
</dbReference>
<evidence type="ECO:0000256" key="1">
    <source>
        <dbReference type="ARBA" id="ARBA00001946"/>
    </source>
</evidence>
<evidence type="ECO:0000256" key="11">
    <source>
        <dbReference type="ARBA" id="ARBA00022730"/>
    </source>
</evidence>
<evidence type="ECO:0000256" key="2">
    <source>
        <dbReference type="ARBA" id="ARBA00004496"/>
    </source>
</evidence>
<dbReference type="InterPro" id="IPR003029">
    <property type="entry name" value="S1_domain"/>
</dbReference>
<dbReference type="PANTHER" id="PTHR30001:SF0">
    <property type="entry name" value="RIBONUCLEASE G"/>
    <property type="match status" value="1"/>
</dbReference>